<dbReference type="Pfam" id="PF13379">
    <property type="entry name" value="NMT1_2"/>
    <property type="match status" value="1"/>
</dbReference>
<dbReference type="Proteomes" id="UP000824081">
    <property type="component" value="Unassembled WGS sequence"/>
</dbReference>
<organism evidence="5 6">
    <name type="scientific">Candidatus Scatosoma pullistercoris</name>
    <dbReference type="NCBI Taxonomy" id="2840934"/>
    <lineage>
        <taxon>Bacteria</taxon>
        <taxon>Bacillati</taxon>
        <taxon>Bacillota</taxon>
        <taxon>Clostridia</taxon>
        <taxon>Candidatus Scatosoma</taxon>
    </lineage>
</organism>
<dbReference type="Gene3D" id="3.40.190.10">
    <property type="entry name" value="Periplasmic binding protein-like II"/>
    <property type="match status" value="2"/>
</dbReference>
<evidence type="ECO:0000313" key="5">
    <source>
        <dbReference type="EMBL" id="HIU59727.1"/>
    </source>
</evidence>
<proteinExistence type="inferred from homology"/>
<evidence type="ECO:0000256" key="4">
    <source>
        <dbReference type="SAM" id="SignalP"/>
    </source>
</evidence>
<sequence>MKKISAIALSALFALAPLSACGEDSGLTKLRINEVTHSVFYAPLYLADALGYFEEENLEIELTNGGGADNVMAAVLSGDSDIGFCGPEAALYVLIGGSNDVPAVFGQLTKRDGSFLVSREDEPDFEWTDLKGKEILAGRPGGVPAMTFEYILNRNGLYDGTDVTLNFDVQFNLMTSAFEAGTGDYCTMFEPVASEYEAAGKGYVVASVGEASGEVPYTCFMAKTSWLEKHEEEAEGFLRAVIKALKYLDETDAATAAPYLVPYFESTSAESLAISIESYRAIDAWQSDLMMTEDGFTRLQDIIDNAGELERRVGFDELIDNSYAQQAYKDVYN</sequence>
<keyword evidence="3 4" id="KW-0732">Signal</keyword>
<dbReference type="SUPFAM" id="SSF53850">
    <property type="entry name" value="Periplasmic binding protein-like II"/>
    <property type="match status" value="1"/>
</dbReference>
<reference evidence="5" key="1">
    <citation type="submission" date="2020-10" db="EMBL/GenBank/DDBJ databases">
        <authorList>
            <person name="Gilroy R."/>
        </authorList>
    </citation>
    <scope>NUCLEOTIDE SEQUENCE</scope>
    <source>
        <strain evidence="5">11687</strain>
    </source>
</reference>
<gene>
    <name evidence="5" type="ORF">IAC57_06455</name>
</gene>
<evidence type="ECO:0000256" key="1">
    <source>
        <dbReference type="ARBA" id="ARBA00004418"/>
    </source>
</evidence>
<comment type="caution">
    <text evidence="5">The sequence shown here is derived from an EMBL/GenBank/DDBJ whole genome shotgun (WGS) entry which is preliminary data.</text>
</comment>
<protein>
    <submittedName>
        <fullName evidence="5">ABC transporter substrate-binding protein</fullName>
    </submittedName>
</protein>
<dbReference type="PANTHER" id="PTHR30024:SF47">
    <property type="entry name" value="TAURINE-BINDING PERIPLASMIC PROTEIN"/>
    <property type="match status" value="1"/>
</dbReference>
<accession>A0A9D1MGM4</accession>
<dbReference type="GO" id="GO:0042597">
    <property type="term" value="C:periplasmic space"/>
    <property type="evidence" value="ECO:0007669"/>
    <property type="project" value="UniProtKB-SubCell"/>
</dbReference>
<dbReference type="AlphaFoldDB" id="A0A9D1MGM4"/>
<dbReference type="PANTHER" id="PTHR30024">
    <property type="entry name" value="ALIPHATIC SULFONATES-BINDING PROTEIN-RELATED"/>
    <property type="match status" value="1"/>
</dbReference>
<feature type="signal peptide" evidence="4">
    <location>
        <begin position="1"/>
        <end position="22"/>
    </location>
</feature>
<evidence type="ECO:0000313" key="6">
    <source>
        <dbReference type="Proteomes" id="UP000824081"/>
    </source>
</evidence>
<comment type="similarity">
    <text evidence="2">Belongs to the bacterial solute-binding protein SsuA/TauA family.</text>
</comment>
<comment type="subcellular location">
    <subcellularLocation>
        <location evidence="1">Periplasm</location>
    </subcellularLocation>
</comment>
<reference evidence="5" key="2">
    <citation type="journal article" date="2021" name="PeerJ">
        <title>Extensive microbial diversity within the chicken gut microbiome revealed by metagenomics and culture.</title>
        <authorList>
            <person name="Gilroy R."/>
            <person name="Ravi A."/>
            <person name="Getino M."/>
            <person name="Pursley I."/>
            <person name="Horton D.L."/>
            <person name="Alikhan N.F."/>
            <person name="Baker D."/>
            <person name="Gharbi K."/>
            <person name="Hall N."/>
            <person name="Watson M."/>
            <person name="Adriaenssens E.M."/>
            <person name="Foster-Nyarko E."/>
            <person name="Jarju S."/>
            <person name="Secka A."/>
            <person name="Antonio M."/>
            <person name="Oren A."/>
            <person name="Chaudhuri R.R."/>
            <person name="La Ragione R."/>
            <person name="Hildebrand F."/>
            <person name="Pallen M.J."/>
        </authorList>
    </citation>
    <scope>NUCLEOTIDE SEQUENCE</scope>
    <source>
        <strain evidence="5">11687</strain>
    </source>
</reference>
<dbReference type="EMBL" id="DVMZ01000173">
    <property type="protein sequence ID" value="HIU59727.1"/>
    <property type="molecule type" value="Genomic_DNA"/>
</dbReference>
<feature type="chain" id="PRO_5038461678" evidence="4">
    <location>
        <begin position="23"/>
        <end position="333"/>
    </location>
</feature>
<evidence type="ECO:0000256" key="3">
    <source>
        <dbReference type="ARBA" id="ARBA00022729"/>
    </source>
</evidence>
<evidence type="ECO:0000256" key="2">
    <source>
        <dbReference type="ARBA" id="ARBA00010742"/>
    </source>
</evidence>
<name>A0A9D1MGM4_9FIRM</name>